<feature type="transmembrane region" description="Helical" evidence="12">
    <location>
        <begin position="905"/>
        <end position="931"/>
    </location>
</feature>
<feature type="compositionally biased region" description="Basic and acidic residues" evidence="11">
    <location>
        <begin position="1"/>
        <end position="22"/>
    </location>
</feature>
<dbReference type="CDD" id="cd03250">
    <property type="entry name" value="ABCC_MRP_domain1"/>
    <property type="match status" value="1"/>
</dbReference>
<gene>
    <name evidence="15" type="ORF">V1264_010291</name>
</gene>
<dbReference type="InterPro" id="IPR003593">
    <property type="entry name" value="AAA+_ATPase"/>
</dbReference>
<dbReference type="InterPro" id="IPR050173">
    <property type="entry name" value="ABC_transporter_C-like"/>
</dbReference>
<organism evidence="15 16">
    <name type="scientific">Littorina saxatilis</name>
    <dbReference type="NCBI Taxonomy" id="31220"/>
    <lineage>
        <taxon>Eukaryota</taxon>
        <taxon>Metazoa</taxon>
        <taxon>Spiralia</taxon>
        <taxon>Lophotrochozoa</taxon>
        <taxon>Mollusca</taxon>
        <taxon>Gastropoda</taxon>
        <taxon>Caenogastropoda</taxon>
        <taxon>Littorinimorpha</taxon>
        <taxon>Littorinoidea</taxon>
        <taxon>Littorinidae</taxon>
        <taxon>Littorina</taxon>
    </lineage>
</organism>
<feature type="transmembrane region" description="Helical" evidence="12">
    <location>
        <begin position="168"/>
        <end position="194"/>
    </location>
</feature>
<feature type="transmembrane region" description="Helical" evidence="12">
    <location>
        <begin position="841"/>
        <end position="867"/>
    </location>
</feature>
<evidence type="ECO:0000256" key="5">
    <source>
        <dbReference type="ARBA" id="ARBA00022737"/>
    </source>
</evidence>
<dbReference type="Gene3D" id="3.40.50.300">
    <property type="entry name" value="P-loop containing nucleotide triphosphate hydrolases"/>
    <property type="match status" value="2"/>
</dbReference>
<dbReference type="CDD" id="cd18592">
    <property type="entry name" value="ABC_6TM_MRP5_8_9_D1"/>
    <property type="match status" value="1"/>
</dbReference>
<keyword evidence="8 12" id="KW-1133">Transmembrane helix</keyword>
<feature type="transmembrane region" description="Helical" evidence="12">
    <location>
        <begin position="382"/>
        <end position="400"/>
    </location>
</feature>
<dbReference type="SMART" id="SM00382">
    <property type="entry name" value="AAA"/>
    <property type="match status" value="2"/>
</dbReference>
<keyword evidence="10" id="KW-0325">Glycoprotein</keyword>
<keyword evidence="6" id="KW-0547">Nucleotide-binding</keyword>
<evidence type="ECO:0000313" key="16">
    <source>
        <dbReference type="Proteomes" id="UP001374579"/>
    </source>
</evidence>
<dbReference type="CDD" id="cd18599">
    <property type="entry name" value="ABC_6TM_MRP5_8_9_D2"/>
    <property type="match status" value="1"/>
</dbReference>
<feature type="transmembrane region" description="Helical" evidence="12">
    <location>
        <begin position="268"/>
        <end position="286"/>
    </location>
</feature>
<keyword evidence="9 12" id="KW-0472">Membrane</keyword>
<protein>
    <submittedName>
        <fullName evidence="15">Uncharacterized protein</fullName>
    </submittedName>
</protein>
<evidence type="ECO:0000256" key="9">
    <source>
        <dbReference type="ARBA" id="ARBA00023136"/>
    </source>
</evidence>
<dbReference type="FunFam" id="1.20.1560.10:FF:000015">
    <property type="entry name" value="multidrug resistance-associated protein 5 isoform X1"/>
    <property type="match status" value="1"/>
</dbReference>
<dbReference type="InterPro" id="IPR036640">
    <property type="entry name" value="ABC1_TM_sf"/>
</dbReference>
<dbReference type="PROSITE" id="PS00211">
    <property type="entry name" value="ABC_TRANSPORTER_1"/>
    <property type="match status" value="1"/>
</dbReference>
<comment type="subcellular location">
    <subcellularLocation>
        <location evidence="1">Endomembrane system</location>
        <topology evidence="1">Multi-pass membrane protein</topology>
    </subcellularLocation>
</comment>
<evidence type="ECO:0000256" key="3">
    <source>
        <dbReference type="ARBA" id="ARBA00022448"/>
    </source>
</evidence>
<dbReference type="SUPFAM" id="SSF90123">
    <property type="entry name" value="ABC transporter transmembrane region"/>
    <property type="match status" value="2"/>
</dbReference>
<evidence type="ECO:0000256" key="6">
    <source>
        <dbReference type="ARBA" id="ARBA00022741"/>
    </source>
</evidence>
<feature type="domain" description="ABC transporter" evidence="13">
    <location>
        <begin position="511"/>
        <end position="733"/>
    </location>
</feature>
<evidence type="ECO:0000259" key="13">
    <source>
        <dbReference type="PROSITE" id="PS50893"/>
    </source>
</evidence>
<dbReference type="FunFam" id="3.40.50.300:FF:000973">
    <property type="entry name" value="Multidrug resistance-associated protein 4"/>
    <property type="match status" value="1"/>
</dbReference>
<evidence type="ECO:0000256" key="1">
    <source>
        <dbReference type="ARBA" id="ARBA00004127"/>
    </source>
</evidence>
<dbReference type="FunFam" id="1.20.1560.10:FF:000012">
    <property type="entry name" value="ATP binding cassette subfamily C member 5"/>
    <property type="match status" value="1"/>
</dbReference>
<dbReference type="GO" id="GO:0016887">
    <property type="term" value="F:ATP hydrolysis activity"/>
    <property type="evidence" value="ECO:0007669"/>
    <property type="project" value="InterPro"/>
</dbReference>
<dbReference type="InterPro" id="IPR017871">
    <property type="entry name" value="ABC_transporter-like_CS"/>
</dbReference>
<dbReference type="PANTHER" id="PTHR24223:SF447">
    <property type="entry name" value="MULTIDRUG RESISTANCE-ASSOCIATED PROTEIN 5"/>
    <property type="match status" value="1"/>
</dbReference>
<dbReference type="GO" id="GO:0005524">
    <property type="term" value="F:ATP binding"/>
    <property type="evidence" value="ECO:0007669"/>
    <property type="project" value="UniProtKB-KW"/>
</dbReference>
<reference evidence="15 16" key="1">
    <citation type="submission" date="2024-02" db="EMBL/GenBank/DDBJ databases">
        <title>Chromosome-scale genome assembly of the rough periwinkle Littorina saxatilis.</title>
        <authorList>
            <person name="De Jode A."/>
            <person name="Faria R."/>
            <person name="Formenti G."/>
            <person name="Sims Y."/>
            <person name="Smith T.P."/>
            <person name="Tracey A."/>
            <person name="Wood J.M.D."/>
            <person name="Zagrodzka Z.B."/>
            <person name="Johannesson K."/>
            <person name="Butlin R.K."/>
            <person name="Leder E.H."/>
        </authorList>
    </citation>
    <scope>NUCLEOTIDE SEQUENCE [LARGE SCALE GENOMIC DNA]</scope>
    <source>
        <strain evidence="15">Snail1</strain>
        <tissue evidence="15">Muscle</tissue>
    </source>
</reference>
<evidence type="ECO:0000256" key="12">
    <source>
        <dbReference type="SAM" id="Phobius"/>
    </source>
</evidence>
<evidence type="ECO:0000259" key="14">
    <source>
        <dbReference type="PROSITE" id="PS50929"/>
    </source>
</evidence>
<evidence type="ECO:0000256" key="4">
    <source>
        <dbReference type="ARBA" id="ARBA00022692"/>
    </source>
</evidence>
<dbReference type="PROSITE" id="PS50893">
    <property type="entry name" value="ABC_TRANSPORTER_2"/>
    <property type="match status" value="2"/>
</dbReference>
<dbReference type="Proteomes" id="UP001374579">
    <property type="component" value="Unassembled WGS sequence"/>
</dbReference>
<accession>A0AAN9APL3</accession>
<dbReference type="PROSITE" id="PS50929">
    <property type="entry name" value="ABC_TM1F"/>
    <property type="match status" value="2"/>
</dbReference>
<keyword evidence="16" id="KW-1185">Reference proteome</keyword>
<feature type="region of interest" description="Disordered" evidence="11">
    <location>
        <begin position="1424"/>
        <end position="1449"/>
    </location>
</feature>
<dbReference type="FunFam" id="3.40.50.300:FF:000163">
    <property type="entry name" value="Multidrug resistance-associated protein member 4"/>
    <property type="match status" value="1"/>
</dbReference>
<dbReference type="GO" id="GO:0016020">
    <property type="term" value="C:membrane"/>
    <property type="evidence" value="ECO:0007669"/>
    <property type="project" value="InterPro"/>
</dbReference>
<dbReference type="GO" id="GO:0140359">
    <property type="term" value="F:ABC-type transporter activity"/>
    <property type="evidence" value="ECO:0007669"/>
    <property type="project" value="InterPro"/>
</dbReference>
<evidence type="ECO:0000256" key="11">
    <source>
        <dbReference type="SAM" id="MobiDB-lite"/>
    </source>
</evidence>
<evidence type="ECO:0000256" key="8">
    <source>
        <dbReference type="ARBA" id="ARBA00022989"/>
    </source>
</evidence>
<evidence type="ECO:0000256" key="7">
    <source>
        <dbReference type="ARBA" id="ARBA00022840"/>
    </source>
</evidence>
<evidence type="ECO:0000256" key="2">
    <source>
        <dbReference type="ARBA" id="ARBA00009726"/>
    </source>
</evidence>
<dbReference type="InterPro" id="IPR003439">
    <property type="entry name" value="ABC_transporter-like_ATP-bd"/>
</dbReference>
<sequence length="1449" mass="161674">MDPMEGEARGQKEKGGGPDTHSRTPSTLFRSISQAFAQNGPTELGVDEIKIGRSSLLSLATYAWLTPLVWQLYRRGVGSILNLAWMEVDTTEYNVKRLERAWNEELKVRGPSDARLGRAIRSAYSRRLICSCITVFITLTFSFVGSAVMLRLVLKQVEEPESPVWKSIMIVCMLVLCEILRSLTFSLAWCFNYWTGMRVREAAMGLLYRKMLRLRSLKDKKIGELVNMCSNDGQRLYEVMANGPFILGGPLVFIAGSVYLVFLMGVWALVGIGTFIVLFIVLKFVADALEHYRMEAVTLTGERVGLMTEVITCMKLIKMNAWEPSFIARIAKKRSEEQSALEKASFLQSIITSLVPMIPVIASVVMFIAYILTGNDLDTAEAFTVIAVLYAISFALALMIHGIRTLADANVACVRYKEVLLMEEVAPFPNEVDNGITVEMSSASFAWEEEELQRVEPTDEDSVIAGITPEDFDPLSSSFSGKHGLSGINSDFNNDGGMYNHDNSDPDKMELKIDLLQHSQDSQGMPQLCNVNVKIKKGELIGICGMKGSGKSSFLAAIMGRLQLLHGEVKVTGRVAYVGQEPWIFNGTARENITFGHSFDSDRFDKIVSACQLNKDFETFGAADLVEIGDRGITLSGGQKQRICLARAMYSNSNVYLLDDPLSALDIQMGRNVFAQCLKIMLKSKTVLLVTHHLEYLPKCDQVMLMHEGRVVEMGPHGELLGSTQGPMYTELFTLYQTKYDKIQRHRLMSCLGSSQDGDVKTPQRGFSRMSLHQLTRHLSRMSTNTGFQHQFSTMSTTSGIYGDYEYVDIDDLVEANELYVTRVPWSVYGDYIRTMGGYGILAFLLISFAISIGIQSATTWFLSYWLNQGDGSWHNTTLSPNSTSNVTLTQLGSVVDHPMVRTFAMVYGLFLVAMLTIMVFRSLVFVKILLKAASNLHQKLLKRIMTCPMKFFDATPLGIILNRFSADIDEIDVRLPSNCELYLQNLFLVVFALVMICYAFPWDLVVVLPLAAGFLVLAVVFAPVIQQLKFVDSITRSPYLSHLATSLEGAATIHTFGQSERFFKQFCEMLDRNNIPFFLFYMANRWLAVFLDLMVIVVIGVTGFLTIFTIADHQSPHAGLALSFAIQITSLLQYTLRLTIETGSRFSSVQRVQEYIENLPTEGAIASSASEVPGDWPSEGAITFNKYCMRYNESLPPAVKGVTLTIKPKEKIGIVGNSGSGKSSLGVGLFRLSEAASGAIYIDNFNIRDIKFSALRSRISILVQDPVLFVGTIRYNLDPPGAHPDDDRLWQVLGKCHMKEKIKSLDGQLDTMVEENGKNFSMGERQLLCLARTLLRNNKILVLDEATASVDTRTDFLVQQTIRECCHDNTVLTIAHRINTIWDCDKVLVMDKGKAIEFNQPHLLLQKSHSKFKDMYDAMKTKPRGESFNSDEAGLPLCTSPGVDDAFS</sequence>
<keyword evidence="3" id="KW-0813">Transport</keyword>
<dbReference type="SUPFAM" id="SSF52540">
    <property type="entry name" value="P-loop containing nucleoside triphosphate hydrolases"/>
    <property type="match status" value="2"/>
</dbReference>
<feature type="transmembrane region" description="Helical" evidence="12">
    <location>
        <begin position="245"/>
        <end position="262"/>
    </location>
</feature>
<feature type="domain" description="ABC transmembrane type-1" evidence="14">
    <location>
        <begin position="128"/>
        <end position="408"/>
    </location>
</feature>
<dbReference type="InterPro" id="IPR027417">
    <property type="entry name" value="P-loop_NTPase"/>
</dbReference>
<dbReference type="GO" id="GO:0012505">
    <property type="term" value="C:endomembrane system"/>
    <property type="evidence" value="ECO:0007669"/>
    <property type="project" value="UniProtKB-SubCell"/>
</dbReference>
<feature type="region of interest" description="Disordered" evidence="11">
    <location>
        <begin position="1"/>
        <end position="25"/>
    </location>
</feature>
<dbReference type="PANTHER" id="PTHR24223">
    <property type="entry name" value="ATP-BINDING CASSETTE SUB-FAMILY C"/>
    <property type="match status" value="1"/>
</dbReference>
<dbReference type="EMBL" id="JBAMIC010000024">
    <property type="protein sequence ID" value="KAK7090504.1"/>
    <property type="molecule type" value="Genomic_DNA"/>
</dbReference>
<proteinExistence type="inferred from homology"/>
<name>A0AAN9APL3_9CAEN</name>
<feature type="transmembrane region" description="Helical" evidence="12">
    <location>
        <begin position="128"/>
        <end position="148"/>
    </location>
</feature>
<feature type="domain" description="ABC transmembrane type-1" evidence="14">
    <location>
        <begin position="843"/>
        <end position="1152"/>
    </location>
</feature>
<feature type="transmembrane region" description="Helical" evidence="12">
    <location>
        <begin position="350"/>
        <end position="370"/>
    </location>
</feature>
<dbReference type="Pfam" id="PF00005">
    <property type="entry name" value="ABC_tran"/>
    <property type="match status" value="2"/>
</dbReference>
<keyword evidence="4 12" id="KW-0812">Transmembrane</keyword>
<feature type="domain" description="ABC transporter" evidence="13">
    <location>
        <begin position="1183"/>
        <end position="1418"/>
    </location>
</feature>
<evidence type="ECO:0000313" key="15">
    <source>
        <dbReference type="EMBL" id="KAK7090504.1"/>
    </source>
</evidence>
<dbReference type="InterPro" id="IPR011527">
    <property type="entry name" value="ABC1_TM_dom"/>
</dbReference>
<feature type="transmembrane region" description="Helical" evidence="12">
    <location>
        <begin position="982"/>
        <end position="1002"/>
    </location>
</feature>
<keyword evidence="7" id="KW-0067">ATP-binding</keyword>
<keyword evidence="5" id="KW-0677">Repeat</keyword>
<feature type="transmembrane region" description="Helical" evidence="12">
    <location>
        <begin position="1008"/>
        <end position="1026"/>
    </location>
</feature>
<dbReference type="Gene3D" id="1.20.1560.10">
    <property type="entry name" value="ABC transporter type 1, transmembrane domain"/>
    <property type="match status" value="2"/>
</dbReference>
<feature type="transmembrane region" description="Helical" evidence="12">
    <location>
        <begin position="1087"/>
        <end position="1112"/>
    </location>
</feature>
<dbReference type="Pfam" id="PF00664">
    <property type="entry name" value="ABC_membrane"/>
    <property type="match status" value="2"/>
</dbReference>
<dbReference type="CDD" id="cd03244">
    <property type="entry name" value="ABCC_MRP_domain2"/>
    <property type="match status" value="1"/>
</dbReference>
<comment type="caution">
    <text evidence="15">The sequence shown here is derived from an EMBL/GenBank/DDBJ whole genome shotgun (WGS) entry which is preliminary data.</text>
</comment>
<comment type="similarity">
    <text evidence="2">Belongs to the ABC transporter superfamily. ABCC family. Conjugate transporter (TC 3.A.1.208) subfamily.</text>
</comment>
<evidence type="ECO:0000256" key="10">
    <source>
        <dbReference type="ARBA" id="ARBA00023180"/>
    </source>
</evidence>